<dbReference type="Gene3D" id="3.40.50.2300">
    <property type="match status" value="2"/>
</dbReference>
<evidence type="ECO:0000256" key="2">
    <source>
        <dbReference type="ARBA" id="ARBA00022729"/>
    </source>
</evidence>
<dbReference type="Pfam" id="PF13458">
    <property type="entry name" value="Peripla_BP_6"/>
    <property type="match status" value="1"/>
</dbReference>
<evidence type="ECO:0000259" key="4">
    <source>
        <dbReference type="Pfam" id="PF13458"/>
    </source>
</evidence>
<gene>
    <name evidence="5" type="ORF">GCM10017577_36140</name>
</gene>
<accession>A0A9W6L3B9</accession>
<evidence type="ECO:0000256" key="3">
    <source>
        <dbReference type="SAM" id="SignalP"/>
    </source>
</evidence>
<keyword evidence="6" id="KW-1185">Reference proteome</keyword>
<dbReference type="AlphaFoldDB" id="A0A9W6L3B9"/>
<dbReference type="SUPFAM" id="SSF53822">
    <property type="entry name" value="Periplasmic binding protein-like I"/>
    <property type="match status" value="1"/>
</dbReference>
<reference evidence="5" key="1">
    <citation type="journal article" date="2014" name="Int. J. Syst. Evol. Microbiol.">
        <title>Complete genome sequence of Corynebacterium casei LMG S-19264T (=DSM 44701T), isolated from a smear-ripened cheese.</title>
        <authorList>
            <consortium name="US DOE Joint Genome Institute (JGI-PGF)"/>
            <person name="Walter F."/>
            <person name="Albersmeier A."/>
            <person name="Kalinowski J."/>
            <person name="Ruckert C."/>
        </authorList>
    </citation>
    <scope>NUCLEOTIDE SEQUENCE</scope>
    <source>
        <strain evidence="5">VKM Ac-1069</strain>
    </source>
</reference>
<feature type="signal peptide" evidence="3">
    <location>
        <begin position="1"/>
        <end position="19"/>
    </location>
</feature>
<comment type="caution">
    <text evidence="5">The sequence shown here is derived from an EMBL/GenBank/DDBJ whole genome shotgun (WGS) entry which is preliminary data.</text>
</comment>
<feature type="domain" description="Leucine-binding protein" evidence="4">
    <location>
        <begin position="38"/>
        <end position="368"/>
    </location>
</feature>
<dbReference type="EMBL" id="BSFQ01000014">
    <property type="protein sequence ID" value="GLL12473.1"/>
    <property type="molecule type" value="Genomic_DNA"/>
</dbReference>
<dbReference type="Proteomes" id="UP001143463">
    <property type="component" value="Unassembled WGS sequence"/>
</dbReference>
<evidence type="ECO:0000313" key="6">
    <source>
        <dbReference type="Proteomes" id="UP001143463"/>
    </source>
</evidence>
<reference evidence="5" key="2">
    <citation type="submission" date="2023-01" db="EMBL/GenBank/DDBJ databases">
        <authorList>
            <person name="Sun Q."/>
            <person name="Evtushenko L."/>
        </authorList>
    </citation>
    <scope>NUCLEOTIDE SEQUENCE</scope>
    <source>
        <strain evidence="5">VKM Ac-1069</strain>
    </source>
</reference>
<dbReference type="InterPro" id="IPR028081">
    <property type="entry name" value="Leu-bd"/>
</dbReference>
<sequence>MKRTLAAVASAAAVALALAGCSSGEGSSDASGGLTGEPVVVGVLAPMDGATAYPQTGYGAQAAERYVNEKLGGINGRPLKIDLCAGDGSPETAVNCANQFVTENVVAVFDAYDGSVGGAVPVLTAAKIPIIGELGATAVVDSLPWGQSFYFSGPLETSALGMVTILDQIGKKNASLAVTDGPPSHGYVDKLVMPAAKNLGMNVTPLYVPGNNMNFNVMAATELSTNPDVAGIIALTEDGCTGLFKALRAQGYDGTIFAGSCSQFIAEMKADAAGAIVQPRVWVPASKANAPAEVQQQLDDFATSMEEIDRGDQQSARSLYSFAGMVNLANVLKGVQGEINPDTVTTAMKNVKDMPTFAGPKVTCDGQQWANRPASCSHEAIFFEVQPDGSMKPVDPNGFIALDPSKMSAA</sequence>
<dbReference type="InterPro" id="IPR051010">
    <property type="entry name" value="BCAA_transport"/>
</dbReference>
<dbReference type="PANTHER" id="PTHR30483">
    <property type="entry name" value="LEUCINE-SPECIFIC-BINDING PROTEIN"/>
    <property type="match status" value="1"/>
</dbReference>
<proteinExistence type="inferred from homology"/>
<comment type="similarity">
    <text evidence="1">Belongs to the leucine-binding protein family.</text>
</comment>
<name>A0A9W6L3B9_9PSEU</name>
<dbReference type="RefSeq" id="WP_037048120.1">
    <property type="nucleotide sequence ID" value="NZ_BAAAUZ010000029.1"/>
</dbReference>
<dbReference type="InterPro" id="IPR028082">
    <property type="entry name" value="Peripla_BP_I"/>
</dbReference>
<protein>
    <recommendedName>
        <fullName evidence="4">Leucine-binding protein domain-containing protein</fullName>
    </recommendedName>
</protein>
<organism evidence="5 6">
    <name type="scientific">Pseudonocardia halophobica</name>
    <dbReference type="NCBI Taxonomy" id="29401"/>
    <lineage>
        <taxon>Bacteria</taxon>
        <taxon>Bacillati</taxon>
        <taxon>Actinomycetota</taxon>
        <taxon>Actinomycetes</taxon>
        <taxon>Pseudonocardiales</taxon>
        <taxon>Pseudonocardiaceae</taxon>
        <taxon>Pseudonocardia</taxon>
    </lineage>
</organism>
<feature type="chain" id="PRO_5040738810" description="Leucine-binding protein domain-containing protein" evidence="3">
    <location>
        <begin position="20"/>
        <end position="410"/>
    </location>
</feature>
<dbReference type="PROSITE" id="PS51257">
    <property type="entry name" value="PROKAR_LIPOPROTEIN"/>
    <property type="match status" value="1"/>
</dbReference>
<keyword evidence="2 3" id="KW-0732">Signal</keyword>
<evidence type="ECO:0000256" key="1">
    <source>
        <dbReference type="ARBA" id="ARBA00010062"/>
    </source>
</evidence>
<evidence type="ECO:0000313" key="5">
    <source>
        <dbReference type="EMBL" id="GLL12473.1"/>
    </source>
</evidence>
<dbReference type="PANTHER" id="PTHR30483:SF6">
    <property type="entry name" value="PERIPLASMIC BINDING PROTEIN OF ABC TRANSPORTER FOR NATURAL AMINO ACIDS"/>
    <property type="match status" value="1"/>
</dbReference>